<evidence type="ECO:0000313" key="2">
    <source>
        <dbReference type="EMBL" id="KAK4097160.1"/>
    </source>
</evidence>
<name>A0AAN6PW45_9PEZI</name>
<reference evidence="2" key="1">
    <citation type="journal article" date="2023" name="Mol. Phylogenet. Evol.">
        <title>Genome-scale phylogeny and comparative genomics of the fungal order Sordariales.</title>
        <authorList>
            <person name="Hensen N."/>
            <person name="Bonometti L."/>
            <person name="Westerberg I."/>
            <person name="Brannstrom I.O."/>
            <person name="Guillou S."/>
            <person name="Cros-Aarteil S."/>
            <person name="Calhoun S."/>
            <person name="Haridas S."/>
            <person name="Kuo A."/>
            <person name="Mondo S."/>
            <person name="Pangilinan J."/>
            <person name="Riley R."/>
            <person name="LaButti K."/>
            <person name="Andreopoulos B."/>
            <person name="Lipzen A."/>
            <person name="Chen C."/>
            <person name="Yan M."/>
            <person name="Daum C."/>
            <person name="Ng V."/>
            <person name="Clum A."/>
            <person name="Steindorff A."/>
            <person name="Ohm R.A."/>
            <person name="Martin F."/>
            <person name="Silar P."/>
            <person name="Natvig D.O."/>
            <person name="Lalanne C."/>
            <person name="Gautier V."/>
            <person name="Ament-Velasquez S.L."/>
            <person name="Kruys A."/>
            <person name="Hutchinson M.I."/>
            <person name="Powell A.J."/>
            <person name="Barry K."/>
            <person name="Miller A.N."/>
            <person name="Grigoriev I.V."/>
            <person name="Debuchy R."/>
            <person name="Gladieux P."/>
            <person name="Hiltunen Thoren M."/>
            <person name="Johannesson H."/>
        </authorList>
    </citation>
    <scope>NUCLEOTIDE SEQUENCE</scope>
    <source>
        <strain evidence="2">CBS 757.83</strain>
    </source>
</reference>
<proteinExistence type="predicted"/>
<dbReference type="EMBL" id="MU863683">
    <property type="protein sequence ID" value="KAK4097160.1"/>
    <property type="molecule type" value="Genomic_DNA"/>
</dbReference>
<reference evidence="2" key="2">
    <citation type="submission" date="2023-05" db="EMBL/GenBank/DDBJ databases">
        <authorList>
            <consortium name="Lawrence Berkeley National Laboratory"/>
            <person name="Steindorff A."/>
            <person name="Hensen N."/>
            <person name="Bonometti L."/>
            <person name="Westerberg I."/>
            <person name="Brannstrom I.O."/>
            <person name="Guillou S."/>
            <person name="Cros-Aarteil S."/>
            <person name="Calhoun S."/>
            <person name="Haridas S."/>
            <person name="Kuo A."/>
            <person name="Mondo S."/>
            <person name="Pangilinan J."/>
            <person name="Riley R."/>
            <person name="Labutti K."/>
            <person name="Andreopoulos B."/>
            <person name="Lipzen A."/>
            <person name="Chen C."/>
            <person name="Yanf M."/>
            <person name="Daum C."/>
            <person name="Ng V."/>
            <person name="Clum A."/>
            <person name="Ohm R."/>
            <person name="Martin F."/>
            <person name="Silar P."/>
            <person name="Natvig D."/>
            <person name="Lalanne C."/>
            <person name="Gautier V."/>
            <person name="Ament-Velasquez S.L."/>
            <person name="Kruys A."/>
            <person name="Hutchinson M.I."/>
            <person name="Powell A.J."/>
            <person name="Barry K."/>
            <person name="Miller A.N."/>
            <person name="Grigoriev I.V."/>
            <person name="Debuchy R."/>
            <person name="Gladieux P."/>
            <person name="Thoren M.H."/>
            <person name="Johannesson H."/>
        </authorList>
    </citation>
    <scope>NUCLEOTIDE SEQUENCE</scope>
    <source>
        <strain evidence="2">CBS 757.83</strain>
    </source>
</reference>
<feature type="region of interest" description="Disordered" evidence="1">
    <location>
        <begin position="30"/>
        <end position="101"/>
    </location>
</feature>
<protein>
    <submittedName>
        <fullName evidence="2">Uncharacterized protein</fullName>
    </submittedName>
</protein>
<accession>A0AAN6PW45</accession>
<dbReference type="PANTHER" id="PTHR37540">
    <property type="entry name" value="TRANSCRIPTION FACTOR (ACR-2), PUTATIVE-RELATED-RELATED"/>
    <property type="match status" value="1"/>
</dbReference>
<organism evidence="2 3">
    <name type="scientific">Parathielavia hyrcaniae</name>
    <dbReference type="NCBI Taxonomy" id="113614"/>
    <lineage>
        <taxon>Eukaryota</taxon>
        <taxon>Fungi</taxon>
        <taxon>Dikarya</taxon>
        <taxon>Ascomycota</taxon>
        <taxon>Pezizomycotina</taxon>
        <taxon>Sordariomycetes</taxon>
        <taxon>Sordariomycetidae</taxon>
        <taxon>Sordariales</taxon>
        <taxon>Chaetomiaceae</taxon>
        <taxon>Parathielavia</taxon>
    </lineage>
</organism>
<dbReference type="Proteomes" id="UP001305647">
    <property type="component" value="Unassembled WGS sequence"/>
</dbReference>
<feature type="compositionally biased region" description="Polar residues" evidence="1">
    <location>
        <begin position="77"/>
        <end position="95"/>
    </location>
</feature>
<sequence length="572" mass="63279">MPVFVSYDGPKLGKKQKQVVRSQVMVLVRDQQKKAKQAKSAPEEEPRPLAPAPDRNGGRRALPEDEDDATWAAPQAATGSSRSRQPAATNSSSSTNRDKRLARRDRQWLTINVWDIRGAPPKSTHMTGVDARTFQEYLCRCGSYTSYLDEGFVLVGFRQPSYFRPDLSKAACIYIGWLLTAGMLDAFRGTQDIAYPYYEYLAVRELQKFIDGANERELHEVVYPVVILAMFEMVRFSPRAITHLAAVESFIKARGGLHKMPDVMQHIVIMADTLQCLTLGTPLAFNLFDPAPIMRLMTADTLLDGDEFRSCPLLLRDNEDFSLAAQHVDPTISAQLVAVLRDASDSFRQFFLPLPLQNTCDPRAADILADSPPAGNSVPRLLLETCALAARIMRRTLSGCLDGFEDSENELDLLEIYHKIRFIGLKAWAGLPYVYVWVNLVGFAASTDARMKQSFNAEIIRCAFSYGCYQMEAFQAVLGNFLHLRNALAAGKLTHAKSHFNSPFSNSSQDLSDSSGAAQGGTPIDTPALLEEYDDSHDVAHLLCPSWAAGETVFWEETGTRGSQDSGPSGSG</sequence>
<evidence type="ECO:0000313" key="3">
    <source>
        <dbReference type="Proteomes" id="UP001305647"/>
    </source>
</evidence>
<comment type="caution">
    <text evidence="2">The sequence shown here is derived from an EMBL/GenBank/DDBJ whole genome shotgun (WGS) entry which is preliminary data.</text>
</comment>
<feature type="compositionally biased region" description="Low complexity" evidence="1">
    <location>
        <begin position="504"/>
        <end position="515"/>
    </location>
</feature>
<feature type="region of interest" description="Disordered" evidence="1">
    <location>
        <begin position="1"/>
        <end position="20"/>
    </location>
</feature>
<dbReference type="AlphaFoldDB" id="A0AAN6PW45"/>
<feature type="region of interest" description="Disordered" evidence="1">
    <location>
        <begin position="504"/>
        <end position="528"/>
    </location>
</feature>
<evidence type="ECO:0000256" key="1">
    <source>
        <dbReference type="SAM" id="MobiDB-lite"/>
    </source>
</evidence>
<gene>
    <name evidence="2" type="ORF">N658DRAFT_434590</name>
</gene>
<keyword evidence="3" id="KW-1185">Reference proteome</keyword>
<dbReference type="PANTHER" id="PTHR37540:SF5">
    <property type="entry name" value="TRANSCRIPTION FACTOR DOMAIN-CONTAINING PROTEIN"/>
    <property type="match status" value="1"/>
</dbReference>